<sequence length="507" mass="54487">MASSDVDQKFLAAAAVRTAPDNALASAAFYKILGNSVLLARKLYRARKLRKLDTSRDTKSLSLYRHIIWMSREGLELLDTYILPDVMDGHFDAEVRVLAVKLRASYHHIFCLFHNQPPVSQAGNPYYKLSTASPKSSPRTGAAKRGSKPATSPTKTRGGGLREPIDSITSETSFVTNPYHATTTRLDRQTPPGLAPPPGLSPVRIPQPSAFLLPVMNWLPLTSSYFISASAYAQASLPGSHPLRLSVALEHAAFLWDCLHDHDGARTMARAAIKDVYRAPESMDDDDFRSAAELVATLGRMMKRRSWEGTPRPGTATSPTPAVPPSVSPTEPHATPKTSPKTPRQAHPRPSPPAAPPSTERRRNSGSGAHPRDRDRNVSFDTPLSPTPDTSQGRDACPPTRRPNSAANAKDSSPAHPARRPSTAKDAQSPHTPHNRRPQKSGGGGGHASAENTPRAGAVNVGRVTTHSVPRYAVDTRVDASPQAAERRHVGGGPVALGRGGGRVVGR</sequence>
<gene>
    <name evidence="2" type="ORF">EJ05DRAFT_175801</name>
</gene>
<dbReference type="SUPFAM" id="SSF48445">
    <property type="entry name" value="14-3-3 protein"/>
    <property type="match status" value="1"/>
</dbReference>
<feature type="compositionally biased region" description="Polar residues" evidence="1">
    <location>
        <begin position="402"/>
        <end position="411"/>
    </location>
</feature>
<feature type="region of interest" description="Disordered" evidence="1">
    <location>
        <begin position="303"/>
        <end position="507"/>
    </location>
</feature>
<reference evidence="2" key="1">
    <citation type="journal article" date="2020" name="Stud. Mycol.">
        <title>101 Dothideomycetes genomes: a test case for predicting lifestyles and emergence of pathogens.</title>
        <authorList>
            <person name="Haridas S."/>
            <person name="Albert R."/>
            <person name="Binder M."/>
            <person name="Bloem J."/>
            <person name="Labutti K."/>
            <person name="Salamov A."/>
            <person name="Andreopoulos B."/>
            <person name="Baker S."/>
            <person name="Barry K."/>
            <person name="Bills G."/>
            <person name="Bluhm B."/>
            <person name="Cannon C."/>
            <person name="Castanera R."/>
            <person name="Culley D."/>
            <person name="Daum C."/>
            <person name="Ezra D."/>
            <person name="Gonzalez J."/>
            <person name="Henrissat B."/>
            <person name="Kuo A."/>
            <person name="Liang C."/>
            <person name="Lipzen A."/>
            <person name="Lutzoni F."/>
            <person name="Magnuson J."/>
            <person name="Mondo S."/>
            <person name="Nolan M."/>
            <person name="Ohm R."/>
            <person name="Pangilinan J."/>
            <person name="Park H.-J."/>
            <person name="Ramirez L."/>
            <person name="Alfaro M."/>
            <person name="Sun H."/>
            <person name="Tritt A."/>
            <person name="Yoshinaga Y."/>
            <person name="Zwiers L.-H."/>
            <person name="Turgeon B."/>
            <person name="Goodwin S."/>
            <person name="Spatafora J."/>
            <person name="Crous P."/>
            <person name="Grigoriev I."/>
        </authorList>
    </citation>
    <scope>NUCLEOTIDE SEQUENCE</scope>
    <source>
        <strain evidence="2">CBS 121739</strain>
    </source>
</reference>
<dbReference type="InterPro" id="IPR036815">
    <property type="entry name" value="14-3-3_dom_sf"/>
</dbReference>
<dbReference type="EMBL" id="ML996566">
    <property type="protein sequence ID" value="KAF2761533.1"/>
    <property type="molecule type" value="Genomic_DNA"/>
</dbReference>
<feature type="compositionally biased region" description="Polar residues" evidence="1">
    <location>
        <begin position="379"/>
        <end position="393"/>
    </location>
</feature>
<accession>A0A6A6WFL8</accession>
<evidence type="ECO:0000256" key="1">
    <source>
        <dbReference type="SAM" id="MobiDB-lite"/>
    </source>
</evidence>
<feature type="region of interest" description="Disordered" evidence="1">
    <location>
        <begin position="124"/>
        <end position="167"/>
    </location>
</feature>
<feature type="compositionally biased region" description="Gly residues" evidence="1">
    <location>
        <begin position="491"/>
        <end position="507"/>
    </location>
</feature>
<keyword evidence="3" id="KW-1185">Reference proteome</keyword>
<proteinExistence type="predicted"/>
<dbReference type="AlphaFoldDB" id="A0A6A6WFL8"/>
<dbReference type="Proteomes" id="UP000799437">
    <property type="component" value="Unassembled WGS sequence"/>
</dbReference>
<evidence type="ECO:0000313" key="3">
    <source>
        <dbReference type="Proteomes" id="UP000799437"/>
    </source>
</evidence>
<dbReference type="Gene3D" id="1.20.190.20">
    <property type="entry name" value="14-3-3 domain"/>
    <property type="match status" value="1"/>
</dbReference>
<feature type="region of interest" description="Disordered" evidence="1">
    <location>
        <begin position="182"/>
        <end position="201"/>
    </location>
</feature>
<name>A0A6A6WFL8_9PEZI</name>
<feature type="compositionally biased region" description="Polar residues" evidence="1">
    <location>
        <begin position="130"/>
        <end position="139"/>
    </location>
</feature>
<protein>
    <submittedName>
        <fullName evidence="2">14-3-3 protein</fullName>
    </submittedName>
</protein>
<organism evidence="2 3">
    <name type="scientific">Pseudovirgaria hyperparasitica</name>
    <dbReference type="NCBI Taxonomy" id="470096"/>
    <lineage>
        <taxon>Eukaryota</taxon>
        <taxon>Fungi</taxon>
        <taxon>Dikarya</taxon>
        <taxon>Ascomycota</taxon>
        <taxon>Pezizomycotina</taxon>
        <taxon>Dothideomycetes</taxon>
        <taxon>Dothideomycetes incertae sedis</taxon>
        <taxon>Acrospermales</taxon>
        <taxon>Acrospermaceae</taxon>
        <taxon>Pseudovirgaria</taxon>
    </lineage>
</organism>
<dbReference type="OrthoDB" id="5370350at2759"/>
<dbReference type="GeneID" id="54480602"/>
<dbReference type="RefSeq" id="XP_033603984.1">
    <property type="nucleotide sequence ID" value="XM_033739548.1"/>
</dbReference>
<evidence type="ECO:0000313" key="2">
    <source>
        <dbReference type="EMBL" id="KAF2761533.1"/>
    </source>
</evidence>